<protein>
    <recommendedName>
        <fullName evidence="4">Transposase</fullName>
    </recommendedName>
</protein>
<proteinExistence type="predicted"/>
<feature type="compositionally biased region" description="Polar residues" evidence="1">
    <location>
        <begin position="147"/>
        <end position="156"/>
    </location>
</feature>
<evidence type="ECO:0000256" key="1">
    <source>
        <dbReference type="SAM" id="MobiDB-lite"/>
    </source>
</evidence>
<evidence type="ECO:0000313" key="2">
    <source>
        <dbReference type="EMBL" id="KAK8070334.1"/>
    </source>
</evidence>
<comment type="caution">
    <text evidence="2">The sequence shown here is derived from an EMBL/GenBank/DDBJ whole genome shotgun (WGS) entry which is preliminary data.</text>
</comment>
<reference evidence="2 3" key="1">
    <citation type="submission" date="2023-01" db="EMBL/GenBank/DDBJ databases">
        <title>Analysis of 21 Apiospora genomes using comparative genomics revels a genus with tremendous synthesis potential of carbohydrate active enzymes and secondary metabolites.</title>
        <authorList>
            <person name="Sorensen T."/>
        </authorList>
    </citation>
    <scope>NUCLEOTIDE SEQUENCE [LARGE SCALE GENOMIC DNA]</scope>
    <source>
        <strain evidence="2 3">CBS 135458</strain>
    </source>
</reference>
<sequence length="156" mass="17855">MVMPDIIDLTVLDDVSSGDLAPLQPAKRKKRRRMPAGRCARLQRSNEALKHKFKAVLHLLGAKVRRKEVSEPEAYQYHRRSDRWRKDGGAPLDRIMGEVVWISARDWNGLQFRLHGEALDELVGYDQVIGQQLRTSKSKAQKAISDPTEQLEGTWN</sequence>
<dbReference type="RefSeq" id="XP_066717628.1">
    <property type="nucleotide sequence ID" value="XM_066858359.1"/>
</dbReference>
<dbReference type="Proteomes" id="UP001480595">
    <property type="component" value="Unassembled WGS sequence"/>
</dbReference>
<keyword evidence="3" id="KW-1185">Reference proteome</keyword>
<evidence type="ECO:0008006" key="4">
    <source>
        <dbReference type="Google" id="ProtNLM"/>
    </source>
</evidence>
<evidence type="ECO:0000313" key="3">
    <source>
        <dbReference type="Proteomes" id="UP001480595"/>
    </source>
</evidence>
<dbReference type="EMBL" id="JAQQWL010000006">
    <property type="protein sequence ID" value="KAK8070334.1"/>
    <property type="molecule type" value="Genomic_DNA"/>
</dbReference>
<feature type="region of interest" description="Disordered" evidence="1">
    <location>
        <begin position="136"/>
        <end position="156"/>
    </location>
</feature>
<gene>
    <name evidence="2" type="ORF">PG994_006950</name>
</gene>
<dbReference type="GeneID" id="92091422"/>
<organism evidence="2 3">
    <name type="scientific">Apiospora phragmitis</name>
    <dbReference type="NCBI Taxonomy" id="2905665"/>
    <lineage>
        <taxon>Eukaryota</taxon>
        <taxon>Fungi</taxon>
        <taxon>Dikarya</taxon>
        <taxon>Ascomycota</taxon>
        <taxon>Pezizomycotina</taxon>
        <taxon>Sordariomycetes</taxon>
        <taxon>Xylariomycetidae</taxon>
        <taxon>Amphisphaeriales</taxon>
        <taxon>Apiosporaceae</taxon>
        <taxon>Apiospora</taxon>
    </lineage>
</organism>
<name>A0ABR1VGH3_9PEZI</name>
<accession>A0ABR1VGH3</accession>